<dbReference type="PANTHER" id="PTHR32329">
    <property type="entry name" value="BIFUNCTIONAL PROTEIN [INCLUDES 2-HYDROXYACYL-COA DEHYDRATASE (N-TER) AND ITS ACTIVATOR DOMAIN (C_TERM)-RELATED"/>
    <property type="match status" value="1"/>
</dbReference>
<dbReference type="OrthoDB" id="9778513at2"/>
<reference evidence="6 7" key="1">
    <citation type="submission" date="2018-03" db="EMBL/GenBank/DDBJ databases">
        <title>Genome sequence of Clostridium liquoris DSM 100320.</title>
        <authorList>
            <person name="Poehlein A."/>
            <person name="Daniel R."/>
        </authorList>
    </citation>
    <scope>NUCLEOTIDE SEQUENCE [LARGE SCALE GENOMIC DNA]</scope>
    <source>
        <strain evidence="6 7">DSM 100320</strain>
    </source>
</reference>
<dbReference type="GO" id="GO:0051536">
    <property type="term" value="F:iron-sulfur cluster binding"/>
    <property type="evidence" value="ECO:0007669"/>
    <property type="project" value="UniProtKB-KW"/>
</dbReference>
<protein>
    <submittedName>
        <fullName evidence="6">R-phenyllactate dehydratase activator</fullName>
        <ecNumber evidence="6">3.-.-.-</ecNumber>
    </submittedName>
</protein>
<name>A0A2T0B2C4_9CLOT</name>
<dbReference type="InterPro" id="IPR002731">
    <property type="entry name" value="ATPase_BadF"/>
</dbReference>
<evidence type="ECO:0000313" key="6">
    <source>
        <dbReference type="EMBL" id="PRR78050.1"/>
    </source>
</evidence>
<gene>
    <name evidence="6" type="primary">fldI_2</name>
    <name evidence="6" type="ORF">CLLI_19700</name>
</gene>
<dbReference type="InterPro" id="IPR043129">
    <property type="entry name" value="ATPase_NBD"/>
</dbReference>
<evidence type="ECO:0000256" key="4">
    <source>
        <dbReference type="ARBA" id="ARBA00023014"/>
    </source>
</evidence>
<comment type="cofactor">
    <cofactor evidence="1">
        <name>[4Fe-4S] cluster</name>
        <dbReference type="ChEBI" id="CHEBI:49883"/>
    </cofactor>
</comment>
<comment type="caution">
    <text evidence="6">The sequence shown here is derived from an EMBL/GenBank/DDBJ whole genome shotgun (WGS) entry which is preliminary data.</text>
</comment>
<dbReference type="Proteomes" id="UP000239706">
    <property type="component" value="Unassembled WGS sequence"/>
</dbReference>
<dbReference type="EC" id="3.-.-.-" evidence="6"/>
<dbReference type="NCBIfam" id="TIGR00241">
    <property type="entry name" value="CoA_E_activ"/>
    <property type="match status" value="1"/>
</dbReference>
<dbReference type="SUPFAM" id="SSF53067">
    <property type="entry name" value="Actin-like ATPase domain"/>
    <property type="match status" value="1"/>
</dbReference>
<dbReference type="CDD" id="cd24036">
    <property type="entry name" value="ASKHA_NBD_BcrAD_BadFG_HgdC_HadI"/>
    <property type="match status" value="1"/>
</dbReference>
<dbReference type="GO" id="GO:0016787">
    <property type="term" value="F:hydrolase activity"/>
    <property type="evidence" value="ECO:0007669"/>
    <property type="project" value="UniProtKB-KW"/>
</dbReference>
<dbReference type="Gene3D" id="3.30.420.40">
    <property type="match status" value="2"/>
</dbReference>
<organism evidence="6 7">
    <name type="scientific">Clostridium liquoris</name>
    <dbReference type="NCBI Taxonomy" id="1289519"/>
    <lineage>
        <taxon>Bacteria</taxon>
        <taxon>Bacillati</taxon>
        <taxon>Bacillota</taxon>
        <taxon>Clostridia</taxon>
        <taxon>Eubacteriales</taxon>
        <taxon>Clostridiaceae</taxon>
        <taxon>Clostridium</taxon>
    </lineage>
</organism>
<evidence type="ECO:0000256" key="3">
    <source>
        <dbReference type="ARBA" id="ARBA00023004"/>
    </source>
</evidence>
<proteinExistence type="predicted"/>
<evidence type="ECO:0000256" key="1">
    <source>
        <dbReference type="ARBA" id="ARBA00001966"/>
    </source>
</evidence>
<evidence type="ECO:0000256" key="2">
    <source>
        <dbReference type="ARBA" id="ARBA00022723"/>
    </source>
</evidence>
<dbReference type="Pfam" id="PF01869">
    <property type="entry name" value="BcrAD_BadFG"/>
    <property type="match status" value="1"/>
</dbReference>
<evidence type="ECO:0000313" key="7">
    <source>
        <dbReference type="Proteomes" id="UP000239706"/>
    </source>
</evidence>
<dbReference type="InterPro" id="IPR008275">
    <property type="entry name" value="CoA_E_activase_dom"/>
</dbReference>
<dbReference type="AlphaFoldDB" id="A0A2T0B2C4"/>
<keyword evidence="6" id="KW-0378">Hydrolase</keyword>
<dbReference type="InterPro" id="IPR051805">
    <property type="entry name" value="Dehydratase_Activator_Redct"/>
</dbReference>
<accession>A0A2T0B2C4</accession>
<sequence>MDNYFLGMDAGSTYLKAALIKDEKIISTAVLPTGIDCEKTAETLMNHICTEANINENQIKTITATGYSRRNIEVADSTISEITAHAKGVKLTAPSGICPRLLIDIGGQDSKIISLDAHGQILNFTMNDKCAAGTGKFLEVAADLLETSIDQIASLAEKSENPCQINSTCAVFAQTEIISLLAQKKSRNDILAGMHRSMANRIAKLARKYKTNGDILMTGGGAKNEALRLALEDELLCDIHEANYPQFNGAIGAALIGKKRYEKNK</sequence>
<feature type="domain" description="ATPase BadF/BadG/BcrA/BcrD type" evidence="5">
    <location>
        <begin position="6"/>
        <end position="257"/>
    </location>
</feature>
<keyword evidence="7" id="KW-1185">Reference proteome</keyword>
<dbReference type="PANTHER" id="PTHR32329:SF2">
    <property type="entry name" value="BIFUNCTIONAL PROTEIN [INCLUDES 2-HYDROXYACYL-COA DEHYDRATASE (N-TER) AND ITS ACTIVATOR DOMAIN (C_TERM)"/>
    <property type="match status" value="1"/>
</dbReference>
<keyword evidence="4" id="KW-0411">Iron-sulfur</keyword>
<keyword evidence="2" id="KW-0479">Metal-binding</keyword>
<dbReference type="EMBL" id="PVXO01000052">
    <property type="protein sequence ID" value="PRR78050.1"/>
    <property type="molecule type" value="Genomic_DNA"/>
</dbReference>
<dbReference type="GO" id="GO:0046872">
    <property type="term" value="F:metal ion binding"/>
    <property type="evidence" value="ECO:0007669"/>
    <property type="project" value="UniProtKB-KW"/>
</dbReference>
<keyword evidence="3" id="KW-0408">Iron</keyword>
<evidence type="ECO:0000259" key="5">
    <source>
        <dbReference type="Pfam" id="PF01869"/>
    </source>
</evidence>
<dbReference type="RefSeq" id="WP_106064049.1">
    <property type="nucleotide sequence ID" value="NZ_PVXO01000052.1"/>
</dbReference>